<dbReference type="Pfam" id="PF08281">
    <property type="entry name" value="Sigma70_r4_2"/>
    <property type="match status" value="1"/>
</dbReference>
<proteinExistence type="predicted"/>
<dbReference type="InterPro" id="IPR013324">
    <property type="entry name" value="RNA_pol_sigma_r3/r4-like"/>
</dbReference>
<evidence type="ECO:0000256" key="1">
    <source>
        <dbReference type="ARBA" id="ARBA00023015"/>
    </source>
</evidence>
<dbReference type="Gene3D" id="1.10.10.10">
    <property type="entry name" value="Winged helix-like DNA-binding domain superfamily/Winged helix DNA-binding domain"/>
    <property type="match status" value="1"/>
</dbReference>
<dbReference type="InterPro" id="IPR013249">
    <property type="entry name" value="RNA_pol_sigma70_r4_t2"/>
</dbReference>
<name>A0A0C1R3C1_9CYAN</name>
<organism evidence="7">
    <name type="scientific">Tolypothrix bouteillei VB521301</name>
    <dbReference type="NCBI Taxonomy" id="1479485"/>
    <lineage>
        <taxon>Bacteria</taxon>
        <taxon>Bacillati</taxon>
        <taxon>Cyanobacteriota</taxon>
        <taxon>Cyanophyceae</taxon>
        <taxon>Nostocales</taxon>
        <taxon>Tolypothrichaceae</taxon>
        <taxon>Tolypothrix</taxon>
    </lineage>
</organism>
<keyword evidence="3" id="KW-0238">DNA-binding</keyword>
<feature type="domain" description="RNA polymerase sigma factor 70 region 4 type 2" evidence="5">
    <location>
        <begin position="306"/>
        <end position="356"/>
    </location>
</feature>
<dbReference type="PANTHER" id="PTHR30385">
    <property type="entry name" value="SIGMA FACTOR F FLAGELLAR"/>
    <property type="match status" value="1"/>
</dbReference>
<keyword evidence="1" id="KW-0805">Transcription regulation</keyword>
<dbReference type="RefSeq" id="WP_038086416.1">
    <property type="nucleotide sequence ID" value="NZ_JHEG04000001.1"/>
</dbReference>
<dbReference type="OrthoDB" id="527295at2"/>
<reference evidence="7" key="1">
    <citation type="journal article" date="2015" name="Genome Announc.">
        <title>Draft Genome Sequence of Tolypothrix boutellei Strain VB521301.</title>
        <authorList>
            <person name="Chandrababunaidu M.M."/>
            <person name="Singh D."/>
            <person name="Sen D."/>
            <person name="Bhan S."/>
            <person name="Das S."/>
            <person name="Gupta A."/>
            <person name="Adhikary S.P."/>
            <person name="Tripathy S."/>
        </authorList>
    </citation>
    <scope>NUCLEOTIDE SEQUENCE</scope>
    <source>
        <strain evidence="7">VB521301</strain>
    </source>
</reference>
<evidence type="ECO:0000256" key="2">
    <source>
        <dbReference type="ARBA" id="ARBA00023082"/>
    </source>
</evidence>
<evidence type="ECO:0000313" key="7">
    <source>
        <dbReference type="EMBL" id="KIE12059.1"/>
    </source>
</evidence>
<keyword evidence="4" id="KW-0804">Transcription</keyword>
<dbReference type="EMBL" id="JHEG02000037">
    <property type="protein sequence ID" value="KIE12059.1"/>
    <property type="molecule type" value="Genomic_DNA"/>
</dbReference>
<dbReference type="NCBIfam" id="TIGR02937">
    <property type="entry name" value="sigma70-ECF"/>
    <property type="match status" value="1"/>
</dbReference>
<dbReference type="EMBL" id="JHEG04000001">
    <property type="protein sequence ID" value="KAF3890632.1"/>
    <property type="molecule type" value="Genomic_DNA"/>
</dbReference>
<dbReference type="InterPro" id="IPR014284">
    <property type="entry name" value="RNA_pol_sigma-70_dom"/>
</dbReference>
<dbReference type="SUPFAM" id="SSF88659">
    <property type="entry name" value="Sigma3 and sigma4 domains of RNA polymerase sigma factors"/>
    <property type="match status" value="1"/>
</dbReference>
<dbReference type="Proteomes" id="UP000029738">
    <property type="component" value="Unassembled WGS sequence"/>
</dbReference>
<evidence type="ECO:0000313" key="6">
    <source>
        <dbReference type="EMBL" id="KAF3890632.1"/>
    </source>
</evidence>
<reference evidence="6" key="2">
    <citation type="submission" date="2019-11" db="EMBL/GenBank/DDBJ databases">
        <title>Improved Assembly of Tolypothrix boutellei genome.</title>
        <authorList>
            <person name="Sarangi A.N."/>
            <person name="Mukherjee M."/>
            <person name="Ghosh S."/>
            <person name="Singh D."/>
            <person name="Das A."/>
            <person name="Kant S."/>
            <person name="Prusty A."/>
            <person name="Tripathy S."/>
        </authorList>
    </citation>
    <scope>NUCLEOTIDE SEQUENCE</scope>
    <source>
        <strain evidence="6">VB521301</strain>
    </source>
</reference>
<accession>A0A0C1R3C1</accession>
<dbReference type="STRING" id="1479485.DA73_0210665"/>
<gene>
    <name evidence="7" type="ORF">DA73_0210665</name>
    <name evidence="6" type="ORF">DA73_0400038185</name>
</gene>
<dbReference type="GO" id="GO:0003677">
    <property type="term" value="F:DNA binding"/>
    <property type="evidence" value="ECO:0007669"/>
    <property type="project" value="UniProtKB-KW"/>
</dbReference>
<dbReference type="GO" id="GO:0016987">
    <property type="term" value="F:sigma factor activity"/>
    <property type="evidence" value="ECO:0007669"/>
    <property type="project" value="UniProtKB-KW"/>
</dbReference>
<comment type="caution">
    <text evidence="7">The sequence shown here is derived from an EMBL/GenBank/DDBJ whole genome shotgun (WGS) entry which is preliminary data.</text>
</comment>
<evidence type="ECO:0000313" key="8">
    <source>
        <dbReference type="Proteomes" id="UP000029738"/>
    </source>
</evidence>
<keyword evidence="2" id="KW-0731">Sigma factor</keyword>
<dbReference type="AlphaFoldDB" id="A0A0C1R3C1"/>
<dbReference type="InterPro" id="IPR036388">
    <property type="entry name" value="WH-like_DNA-bd_sf"/>
</dbReference>
<dbReference type="PANTHER" id="PTHR30385:SF7">
    <property type="entry name" value="RNA POLYMERASE SIGMA FACTOR FLIA"/>
    <property type="match status" value="1"/>
</dbReference>
<keyword evidence="8" id="KW-1185">Reference proteome</keyword>
<protein>
    <submittedName>
        <fullName evidence="7">Group 3/4 sigma-70 RNA polymerase sigma factor</fullName>
    </submittedName>
    <submittedName>
        <fullName evidence="6">Sigma-70 family RNA polymerase sigma factor</fullName>
    </submittedName>
</protein>
<dbReference type="GO" id="GO:0006352">
    <property type="term" value="P:DNA-templated transcription initiation"/>
    <property type="evidence" value="ECO:0007669"/>
    <property type="project" value="InterPro"/>
</dbReference>
<sequence>MRLRQDIIEIFSTFVQFDGDTFSRWVISPKLRRSMQNCLEHSCDCESDTFWAIYWHHIWKTQANPLAAAHIAAYLQEVCYWVARKIKMNLPGERYSAADFFQTAIARIDKVLKGFNPQFSSNLKTYAEYAFSSIIKDLLRQHQEADICTDWGLLHKISEKRLVKSLQQAGYKLETIGCYVFAWNCFRQVYAPNETVTSHKLIKPDNKTLQAIAELYNSERLRQLGSSSPVGTPENLETGLLNCAKAVRSFQYPSFISIDRPLSEQEAGNLLDSLTDSFQESVLNDLIAREEAESIAEQKIAINKLLSETIEKLDTKNRELLEAYYKQGLTQQQIAQQRGVKQYNVSRQLSKIKQSLLLALAQWSQETLHTPLTSNVIDSMSHALEEWLQLYYRHPFL</sequence>
<evidence type="ECO:0000256" key="4">
    <source>
        <dbReference type="ARBA" id="ARBA00023163"/>
    </source>
</evidence>
<evidence type="ECO:0000256" key="3">
    <source>
        <dbReference type="ARBA" id="ARBA00023125"/>
    </source>
</evidence>
<evidence type="ECO:0000259" key="5">
    <source>
        <dbReference type="Pfam" id="PF08281"/>
    </source>
</evidence>